<keyword evidence="9" id="KW-1185">Reference proteome</keyword>
<comment type="subcellular location">
    <subcellularLocation>
        <location evidence="1">Fimbrium</location>
    </subcellularLocation>
</comment>
<evidence type="ECO:0000313" key="7">
    <source>
        <dbReference type="EMBL" id="CAJ0877764.1"/>
    </source>
</evidence>
<evidence type="ECO:0000259" key="6">
    <source>
        <dbReference type="Pfam" id="PF00419"/>
    </source>
</evidence>
<dbReference type="InterPro" id="IPR050263">
    <property type="entry name" value="Bact_Fimbrial_Adh_Pro"/>
</dbReference>
<evidence type="ECO:0000313" key="9">
    <source>
        <dbReference type="Proteomes" id="UP001189792"/>
    </source>
</evidence>
<comment type="caution">
    <text evidence="7">The sequence shown here is derived from an EMBL/GenBank/DDBJ whole genome shotgun (WGS) entry which is preliminary data.</text>
</comment>
<evidence type="ECO:0000256" key="2">
    <source>
        <dbReference type="ARBA" id="ARBA00006671"/>
    </source>
</evidence>
<keyword evidence="4" id="KW-0281">Fimbrium</keyword>
<evidence type="ECO:0000313" key="10">
    <source>
        <dbReference type="Proteomes" id="UP001190491"/>
    </source>
</evidence>
<organism evidence="7 10">
    <name type="scientific">Ralstonia flatus</name>
    <dbReference type="NCBI Taxonomy" id="3058601"/>
    <lineage>
        <taxon>Bacteria</taxon>
        <taxon>Pseudomonadati</taxon>
        <taxon>Pseudomonadota</taxon>
        <taxon>Betaproteobacteria</taxon>
        <taxon>Burkholderiales</taxon>
        <taxon>Burkholderiaceae</taxon>
        <taxon>Ralstonia</taxon>
    </lineage>
</organism>
<name>A0AAD2BYX9_9RALS</name>
<gene>
    <name evidence="8" type="ORF">R77564_03006</name>
    <name evidence="7" type="ORF">R77567_03051</name>
</gene>
<dbReference type="AlphaFoldDB" id="A0AAD2BYX9"/>
<dbReference type="GO" id="GO:0009289">
    <property type="term" value="C:pilus"/>
    <property type="evidence" value="ECO:0007669"/>
    <property type="project" value="UniProtKB-SubCell"/>
</dbReference>
<feature type="domain" description="Fimbrial-type adhesion" evidence="6">
    <location>
        <begin position="205"/>
        <end position="338"/>
    </location>
</feature>
<dbReference type="EMBL" id="CAUDKO010000006">
    <property type="protein sequence ID" value="CAJ0877764.1"/>
    <property type="molecule type" value="Genomic_DNA"/>
</dbReference>
<dbReference type="InterPro" id="IPR008966">
    <property type="entry name" value="Adhesion_dom_sf"/>
</dbReference>
<dbReference type="InterPro" id="IPR000259">
    <property type="entry name" value="Adhesion_dom_fimbrial"/>
</dbReference>
<dbReference type="Gene3D" id="2.60.40.3310">
    <property type="match status" value="1"/>
</dbReference>
<keyword evidence="3 5" id="KW-0732">Signal</keyword>
<dbReference type="PANTHER" id="PTHR33420:SF12">
    <property type="entry name" value="FIMBRIN-LIKE PROTEIN FIMI-RELATED"/>
    <property type="match status" value="1"/>
</dbReference>
<dbReference type="Gene3D" id="2.60.40.1090">
    <property type="entry name" value="Fimbrial-type adhesion domain"/>
    <property type="match status" value="1"/>
</dbReference>
<comment type="similarity">
    <text evidence="2">Belongs to the fimbrial protein family.</text>
</comment>
<dbReference type="SUPFAM" id="SSF49401">
    <property type="entry name" value="Bacterial adhesins"/>
    <property type="match status" value="1"/>
</dbReference>
<dbReference type="Proteomes" id="UP001190491">
    <property type="component" value="Unassembled WGS sequence"/>
</dbReference>
<proteinExistence type="inferred from homology"/>
<feature type="signal peptide" evidence="5">
    <location>
        <begin position="1"/>
        <end position="22"/>
    </location>
</feature>
<evidence type="ECO:0000256" key="1">
    <source>
        <dbReference type="ARBA" id="ARBA00004561"/>
    </source>
</evidence>
<evidence type="ECO:0000256" key="3">
    <source>
        <dbReference type="ARBA" id="ARBA00022729"/>
    </source>
</evidence>
<dbReference type="Proteomes" id="UP001189792">
    <property type="component" value="Unassembled WGS sequence"/>
</dbReference>
<evidence type="ECO:0000256" key="5">
    <source>
        <dbReference type="SAM" id="SignalP"/>
    </source>
</evidence>
<dbReference type="GO" id="GO:0043709">
    <property type="term" value="P:cell adhesion involved in single-species biofilm formation"/>
    <property type="evidence" value="ECO:0007669"/>
    <property type="project" value="TreeGrafter"/>
</dbReference>
<feature type="chain" id="PRO_5042046771" description="Fimbrial-type adhesion domain-containing protein" evidence="5">
    <location>
        <begin position="23"/>
        <end position="338"/>
    </location>
</feature>
<protein>
    <recommendedName>
        <fullName evidence="6">Fimbrial-type adhesion domain-containing protein</fullName>
    </recommendedName>
</protein>
<sequence>MRASSAKLGAGLMLIAAPGAFAYTCETVASSTTVQPKNLTIQRDLPVGSVIAEVASDLVSTFKCSNTVPMLPWQEVGIKAYGTHVADFDGKRIYKTNVEGIGYAVGITVGSADTWQGCANVTRWVDGSDTENPNQNMYCAINGMFSALPRQGKALIRFYKTAQSVSAGSVSGKQVGSFILRNNKTLWHTPESTINIGTFKVDVMSCTVSSTLIPVKLGDVPISAFKGPGTSPPSRTQAFSIPLNCAKGTSINVQLDGAAHDAAQGMLKLDAGSTSATGVAIQLLYDDKPVELAKRFKWQVADADGDYAIPLKARYVQTANSVTTGVANGSATFTLTYQ</sequence>
<dbReference type="PANTHER" id="PTHR33420">
    <property type="entry name" value="FIMBRIAL SUBUNIT ELFA-RELATED"/>
    <property type="match status" value="1"/>
</dbReference>
<accession>A0AAD2BYX9</accession>
<evidence type="ECO:0000313" key="8">
    <source>
        <dbReference type="EMBL" id="CAJ0885189.1"/>
    </source>
</evidence>
<reference evidence="7 9" key="1">
    <citation type="submission" date="2023-07" db="EMBL/GenBank/DDBJ databases">
        <authorList>
            <person name="Peeters C."/>
        </authorList>
    </citation>
    <scope>NUCLEOTIDE SEQUENCE</scope>
    <source>
        <strain evidence="8 9">LMG 32965</strain>
        <strain evidence="7">R-77567</strain>
    </source>
</reference>
<dbReference type="EMBL" id="CAUDLI010000006">
    <property type="protein sequence ID" value="CAJ0885189.1"/>
    <property type="molecule type" value="Genomic_DNA"/>
</dbReference>
<evidence type="ECO:0000256" key="4">
    <source>
        <dbReference type="ARBA" id="ARBA00023263"/>
    </source>
</evidence>
<dbReference type="Pfam" id="PF00419">
    <property type="entry name" value="Fimbrial"/>
    <property type="match status" value="1"/>
</dbReference>
<dbReference type="InterPro" id="IPR036937">
    <property type="entry name" value="Adhesion_dom_fimbrial_sf"/>
</dbReference>